<dbReference type="AlphaFoldDB" id="A0A183ITA3"/>
<dbReference type="PROSITE" id="PS51079">
    <property type="entry name" value="MBT"/>
    <property type="match status" value="3"/>
</dbReference>
<evidence type="ECO:0000256" key="3">
    <source>
        <dbReference type="SAM" id="MobiDB-lite"/>
    </source>
</evidence>
<protein>
    <submittedName>
        <fullName evidence="6">Lethal(3)malignant brain tumor-like protein 2</fullName>
    </submittedName>
</protein>
<feature type="compositionally biased region" description="Low complexity" evidence="3">
    <location>
        <begin position="299"/>
        <end position="311"/>
    </location>
</feature>
<evidence type="ECO:0000256" key="2">
    <source>
        <dbReference type="PROSITE-ProRule" id="PRU00459"/>
    </source>
</evidence>
<dbReference type="InterPro" id="IPR004092">
    <property type="entry name" value="Mbt"/>
</dbReference>
<proteinExistence type="predicted"/>
<dbReference type="PANTHER" id="PTHR12247">
    <property type="entry name" value="POLYCOMB GROUP PROTEIN"/>
    <property type="match status" value="1"/>
</dbReference>
<dbReference type="GO" id="GO:0003682">
    <property type="term" value="F:chromatin binding"/>
    <property type="evidence" value="ECO:0007669"/>
    <property type="project" value="TreeGrafter"/>
</dbReference>
<reference evidence="4 5" key="2">
    <citation type="submission" date="2018-11" db="EMBL/GenBank/DDBJ databases">
        <authorList>
            <consortium name="Pathogen Informatics"/>
        </authorList>
    </citation>
    <scope>NUCLEOTIDE SEQUENCE [LARGE SCALE GENOMIC DNA]</scope>
</reference>
<accession>A0A183ITA3</accession>
<name>A0A183ITA3_9BILA</name>
<dbReference type="GO" id="GO:0005634">
    <property type="term" value="C:nucleus"/>
    <property type="evidence" value="ECO:0007669"/>
    <property type="project" value="InterPro"/>
</dbReference>
<dbReference type="GO" id="GO:0042393">
    <property type="term" value="F:histone binding"/>
    <property type="evidence" value="ECO:0007669"/>
    <property type="project" value="TreeGrafter"/>
</dbReference>
<dbReference type="OrthoDB" id="8188861at2759"/>
<feature type="repeat" description="MBT" evidence="2">
    <location>
        <begin position="313"/>
        <end position="407"/>
    </location>
</feature>
<evidence type="ECO:0000313" key="6">
    <source>
        <dbReference type="WBParaSite" id="SBAD_0000711501-mRNA-1"/>
    </source>
</evidence>
<dbReference type="Gene3D" id="2.30.30.140">
    <property type="match status" value="3"/>
</dbReference>
<evidence type="ECO:0000256" key="1">
    <source>
        <dbReference type="ARBA" id="ARBA00022737"/>
    </source>
</evidence>
<dbReference type="GO" id="GO:0045892">
    <property type="term" value="P:negative regulation of DNA-templated transcription"/>
    <property type="evidence" value="ECO:0007669"/>
    <property type="project" value="TreeGrafter"/>
</dbReference>
<feature type="region of interest" description="Disordered" evidence="3">
    <location>
        <begin position="296"/>
        <end position="329"/>
    </location>
</feature>
<dbReference type="Pfam" id="PF02820">
    <property type="entry name" value="MBT"/>
    <property type="match status" value="3"/>
</dbReference>
<gene>
    <name evidence="4" type="ORF">SBAD_LOCUS6850</name>
</gene>
<reference evidence="6" key="1">
    <citation type="submission" date="2016-06" db="UniProtKB">
        <authorList>
            <consortium name="WormBaseParasite"/>
        </authorList>
    </citation>
    <scope>IDENTIFICATION</scope>
</reference>
<dbReference type="WBParaSite" id="SBAD_0000711501-mRNA-1">
    <property type="protein sequence ID" value="SBAD_0000711501-mRNA-1"/>
    <property type="gene ID" value="SBAD_0000711501"/>
</dbReference>
<feature type="repeat" description="MBT" evidence="2">
    <location>
        <begin position="39"/>
        <end position="148"/>
    </location>
</feature>
<evidence type="ECO:0000313" key="5">
    <source>
        <dbReference type="Proteomes" id="UP000270296"/>
    </source>
</evidence>
<dbReference type="PANTHER" id="PTHR12247:SF104">
    <property type="entry name" value="POLYCOMB PROTEIN SFMBT"/>
    <property type="match status" value="1"/>
</dbReference>
<keyword evidence="1" id="KW-0677">Repeat</keyword>
<evidence type="ECO:0000313" key="4">
    <source>
        <dbReference type="EMBL" id="VDP10964.1"/>
    </source>
</evidence>
<dbReference type="InterPro" id="IPR050548">
    <property type="entry name" value="PcG_chromatin_remod_factors"/>
</dbReference>
<keyword evidence="5" id="KW-1185">Reference proteome</keyword>
<dbReference type="SMART" id="SM00561">
    <property type="entry name" value="MBT"/>
    <property type="match status" value="3"/>
</dbReference>
<dbReference type="CDD" id="cd20097">
    <property type="entry name" value="MBT_dSfmbt-like_rpt1"/>
    <property type="match status" value="1"/>
</dbReference>
<dbReference type="SUPFAM" id="SSF63748">
    <property type="entry name" value="Tudor/PWWP/MBT"/>
    <property type="match status" value="3"/>
</dbReference>
<dbReference type="EMBL" id="UZAM01010096">
    <property type="protein sequence ID" value="VDP10964.1"/>
    <property type="molecule type" value="Genomic_DNA"/>
</dbReference>
<dbReference type="Proteomes" id="UP000270296">
    <property type="component" value="Unassembled WGS sequence"/>
</dbReference>
<sequence length="421" mass="47063">MRVTHVVKPRIIPTNARYEKFRATDPIISSHYYESKQSYEWRDVMEKPGFEAAPTESFAHAPLADVWAHICPGLKVEIINVDYVADTKDVTDSVYWLAAIISVSGYKVLLRYEGYGSESSHDIWTNLCSPDIHPIGWVAAHGKLLIPPRAIAEKISDWKSFMVKRLIGCRTLPSGFHELVGYLACGYGVHPCAVQLKNSIQCRFPVGTMLEATDRSRMDGVRPVVVKEVVGQRLRVAYVDGDSSNNKQADTNGDAGEDNDFWCSAYSQLLHPVGWAMRIGHVLRCSPEYRKQCADKLKQQTSSSSSQLSSTAIDWSPFNEPNHDTSHPKGEPSVLDLFDFQEGMKLEAVDPSDLGRITIATVCKVLKDHYMMIKFDGTTDSFCYHRTSPFIFPPGFCEANNIELTPPKGKLVLSFSTLCAM</sequence>
<feature type="repeat" description="MBT" evidence="2">
    <location>
        <begin position="156"/>
        <end position="286"/>
    </location>
</feature>
<organism evidence="6">
    <name type="scientific">Soboliphyme baturini</name>
    <dbReference type="NCBI Taxonomy" id="241478"/>
    <lineage>
        <taxon>Eukaryota</taxon>
        <taxon>Metazoa</taxon>
        <taxon>Ecdysozoa</taxon>
        <taxon>Nematoda</taxon>
        <taxon>Enoplea</taxon>
        <taxon>Dorylaimia</taxon>
        <taxon>Dioctophymatida</taxon>
        <taxon>Dioctophymatoidea</taxon>
        <taxon>Soboliphymatidae</taxon>
        <taxon>Soboliphyme</taxon>
    </lineage>
</organism>